<dbReference type="Pfam" id="PF14435">
    <property type="entry name" value="SUKH-4"/>
    <property type="match status" value="1"/>
</dbReference>
<proteinExistence type="predicted"/>
<evidence type="ECO:0008006" key="3">
    <source>
        <dbReference type="Google" id="ProtNLM"/>
    </source>
</evidence>
<evidence type="ECO:0000313" key="2">
    <source>
        <dbReference type="Proteomes" id="UP000603200"/>
    </source>
</evidence>
<gene>
    <name evidence="1" type="ORF">Ahu01nite_099080</name>
</gene>
<dbReference type="RefSeq" id="WP_203843699.1">
    <property type="nucleotide sequence ID" value="NZ_BAAATV010000045.1"/>
</dbReference>
<sequence>MIPVVRASKADVAGWLLPEPDRTALITVGVPLIEGLVDGVSFTTEPGAYRLASETGGLAYGAVAETGHVIELPPHGDERFINSSVTLWLRSLHLVGNHLATSTALDHWDESGEYEDQALAELAGLLNQIRVFDPPAFGDGDHETHFWPAVLDRWLY</sequence>
<comment type="caution">
    <text evidence="1">The sequence shown here is derived from an EMBL/GenBank/DDBJ whole genome shotgun (WGS) entry which is preliminary data.</text>
</comment>
<evidence type="ECO:0000313" key="1">
    <source>
        <dbReference type="EMBL" id="GIE26806.1"/>
    </source>
</evidence>
<dbReference type="EMBL" id="BOMN01000153">
    <property type="protein sequence ID" value="GIE26806.1"/>
    <property type="molecule type" value="Genomic_DNA"/>
</dbReference>
<protein>
    <recommendedName>
        <fullName evidence="3">SUKH-4 immunity protein of toxin-antitoxin system</fullName>
    </recommendedName>
</protein>
<organism evidence="1 2">
    <name type="scientific">Winogradskya humida</name>
    <dbReference type="NCBI Taxonomy" id="113566"/>
    <lineage>
        <taxon>Bacteria</taxon>
        <taxon>Bacillati</taxon>
        <taxon>Actinomycetota</taxon>
        <taxon>Actinomycetes</taxon>
        <taxon>Micromonosporales</taxon>
        <taxon>Micromonosporaceae</taxon>
        <taxon>Winogradskya</taxon>
    </lineage>
</organism>
<name>A0ABQ4A7H9_9ACTN</name>
<reference evidence="1 2" key="1">
    <citation type="submission" date="2021-01" db="EMBL/GenBank/DDBJ databases">
        <title>Whole genome shotgun sequence of Actinoplanes humidus NBRC 14915.</title>
        <authorList>
            <person name="Komaki H."/>
            <person name="Tamura T."/>
        </authorList>
    </citation>
    <scope>NUCLEOTIDE SEQUENCE [LARGE SCALE GENOMIC DNA]</scope>
    <source>
        <strain evidence="1 2">NBRC 14915</strain>
    </source>
</reference>
<keyword evidence="2" id="KW-1185">Reference proteome</keyword>
<accession>A0ABQ4A7H9</accession>
<dbReference type="Proteomes" id="UP000603200">
    <property type="component" value="Unassembled WGS sequence"/>
</dbReference>
<dbReference type="InterPro" id="IPR025851">
    <property type="entry name" value="SUKH-4"/>
</dbReference>